<dbReference type="OrthoDB" id="359066at2"/>
<organism evidence="1 2">
    <name type="scientific">Methylomagnum ishizawai</name>
    <dbReference type="NCBI Taxonomy" id="1760988"/>
    <lineage>
        <taxon>Bacteria</taxon>
        <taxon>Pseudomonadati</taxon>
        <taxon>Pseudomonadota</taxon>
        <taxon>Gammaproteobacteria</taxon>
        <taxon>Methylococcales</taxon>
        <taxon>Methylococcaceae</taxon>
        <taxon>Methylomagnum</taxon>
    </lineage>
</organism>
<dbReference type="Proteomes" id="UP000192923">
    <property type="component" value="Unassembled WGS sequence"/>
</dbReference>
<accession>A0A1Y6D0P4</accession>
<name>A0A1Y6D0P4_9GAMM</name>
<sequence length="118" mass="13084">MIEKTLYTAGYGAGWTLSALDDVLRERNAILLDTRLNPWSRIPTWRKDSIKGHLGELRYAHVKGFGNLNYQGGPIKLADPHPLPFLPLTGRLGLFNVDEADLAPIAQPLAAMDFQEAT</sequence>
<evidence type="ECO:0000313" key="2">
    <source>
        <dbReference type="Proteomes" id="UP000192923"/>
    </source>
</evidence>
<dbReference type="EMBL" id="FXAM01000001">
    <property type="protein sequence ID" value="SMF96171.1"/>
    <property type="molecule type" value="Genomic_DNA"/>
</dbReference>
<dbReference type="STRING" id="1760988.SAMN02949497_3556"/>
<dbReference type="AlphaFoldDB" id="A0A1Y6D0P4"/>
<protein>
    <submittedName>
        <fullName evidence="1">Uncharacterized protein</fullName>
    </submittedName>
</protein>
<gene>
    <name evidence="1" type="ORF">SAMN02949497_3556</name>
</gene>
<evidence type="ECO:0000313" key="1">
    <source>
        <dbReference type="EMBL" id="SMF96171.1"/>
    </source>
</evidence>
<proteinExistence type="predicted"/>
<reference evidence="1 2" key="1">
    <citation type="submission" date="2016-12" db="EMBL/GenBank/DDBJ databases">
        <authorList>
            <person name="Song W.-J."/>
            <person name="Kurnit D.M."/>
        </authorList>
    </citation>
    <scope>NUCLEOTIDE SEQUENCE [LARGE SCALE GENOMIC DNA]</scope>
    <source>
        <strain evidence="1 2">175</strain>
    </source>
</reference>
<dbReference type="RefSeq" id="WP_085215004.1">
    <property type="nucleotide sequence ID" value="NZ_FXAM01000001.1"/>
</dbReference>
<keyword evidence="2" id="KW-1185">Reference proteome</keyword>